<accession>A0AAD7EJL8</accession>
<dbReference type="InterPro" id="IPR045339">
    <property type="entry name" value="DUF6534"/>
</dbReference>
<dbReference type="EMBL" id="JARIHO010000035">
    <property type="protein sequence ID" value="KAJ7331420.1"/>
    <property type="molecule type" value="Genomic_DNA"/>
</dbReference>
<keyword evidence="4" id="KW-1185">Reference proteome</keyword>
<comment type="caution">
    <text evidence="3">The sequence shown here is derived from an EMBL/GenBank/DDBJ whole genome shotgun (WGS) entry which is preliminary data.</text>
</comment>
<feature type="domain" description="DUF6534" evidence="2">
    <location>
        <begin position="164"/>
        <end position="250"/>
    </location>
</feature>
<keyword evidence="1" id="KW-0472">Membrane</keyword>
<feature type="transmembrane region" description="Helical" evidence="1">
    <location>
        <begin position="89"/>
        <end position="106"/>
    </location>
</feature>
<feature type="transmembrane region" description="Helical" evidence="1">
    <location>
        <begin position="225"/>
        <end position="246"/>
    </location>
</feature>
<feature type="transmembrane region" description="Helical" evidence="1">
    <location>
        <begin position="197"/>
        <end position="219"/>
    </location>
</feature>
<dbReference type="PANTHER" id="PTHR40465:SF1">
    <property type="entry name" value="DUF6534 DOMAIN-CONTAINING PROTEIN"/>
    <property type="match status" value="1"/>
</dbReference>
<feature type="transmembrane region" description="Helical" evidence="1">
    <location>
        <begin position="154"/>
        <end position="177"/>
    </location>
</feature>
<reference evidence="3" key="1">
    <citation type="submission" date="2023-03" db="EMBL/GenBank/DDBJ databases">
        <title>Massive genome expansion in bonnet fungi (Mycena s.s.) driven by repeated elements and novel gene families across ecological guilds.</title>
        <authorList>
            <consortium name="Lawrence Berkeley National Laboratory"/>
            <person name="Harder C.B."/>
            <person name="Miyauchi S."/>
            <person name="Viragh M."/>
            <person name="Kuo A."/>
            <person name="Thoen E."/>
            <person name="Andreopoulos B."/>
            <person name="Lu D."/>
            <person name="Skrede I."/>
            <person name="Drula E."/>
            <person name="Henrissat B."/>
            <person name="Morin E."/>
            <person name="Kohler A."/>
            <person name="Barry K."/>
            <person name="LaButti K."/>
            <person name="Morin E."/>
            <person name="Salamov A."/>
            <person name="Lipzen A."/>
            <person name="Mereny Z."/>
            <person name="Hegedus B."/>
            <person name="Baldrian P."/>
            <person name="Stursova M."/>
            <person name="Weitz H."/>
            <person name="Taylor A."/>
            <person name="Grigoriev I.V."/>
            <person name="Nagy L.G."/>
            <person name="Martin F."/>
            <person name="Kauserud H."/>
        </authorList>
    </citation>
    <scope>NUCLEOTIDE SEQUENCE</scope>
    <source>
        <strain evidence="3">CBHHK002</strain>
    </source>
</reference>
<protein>
    <recommendedName>
        <fullName evidence="2">DUF6534 domain-containing protein</fullName>
    </recommendedName>
</protein>
<dbReference type="Pfam" id="PF20152">
    <property type="entry name" value="DUF6534"/>
    <property type="match status" value="1"/>
</dbReference>
<gene>
    <name evidence="3" type="ORF">DFH08DRAFT_966430</name>
</gene>
<dbReference type="Proteomes" id="UP001218218">
    <property type="component" value="Unassembled WGS sequence"/>
</dbReference>
<organism evidence="3 4">
    <name type="scientific">Mycena albidolilacea</name>
    <dbReference type="NCBI Taxonomy" id="1033008"/>
    <lineage>
        <taxon>Eukaryota</taxon>
        <taxon>Fungi</taxon>
        <taxon>Dikarya</taxon>
        <taxon>Basidiomycota</taxon>
        <taxon>Agaricomycotina</taxon>
        <taxon>Agaricomycetes</taxon>
        <taxon>Agaricomycetidae</taxon>
        <taxon>Agaricales</taxon>
        <taxon>Marasmiineae</taxon>
        <taxon>Mycenaceae</taxon>
        <taxon>Mycena</taxon>
    </lineage>
</organism>
<feature type="transmembrane region" description="Helical" evidence="1">
    <location>
        <begin position="118"/>
        <end position="142"/>
    </location>
</feature>
<dbReference type="AlphaFoldDB" id="A0AAD7EJL8"/>
<keyword evidence="1" id="KW-1133">Transmembrane helix</keyword>
<keyword evidence="1" id="KW-0812">Transmembrane</keyword>
<feature type="transmembrane region" description="Helical" evidence="1">
    <location>
        <begin position="6"/>
        <end position="25"/>
    </location>
</feature>
<dbReference type="PANTHER" id="PTHR40465">
    <property type="entry name" value="CHROMOSOME 1, WHOLE GENOME SHOTGUN SEQUENCE"/>
    <property type="match status" value="1"/>
</dbReference>
<sequence length="340" mass="38465">MSSALNGSLGALEIGSVIGAFLFGIETLQTYNYYRDFSRDCVLLRSTVAVVWVLELGHTVSSWHALYSQTVTHYGEPQHISSPPLSEDLTVLLAALIYIVVQTFFANRVHILSGSWYIMAVAFSLNVLGFIANMGTMTILVHYRRVSILLEWRWLVWTGLSLGVAVDMLITVSMCYYLQKMRWSTESTRARKMVETLMVWSIETTLLTSATGIMQIILFTTRTDLVWTIFFIIQTKLFSNSMLASLNGRGRFRALADEPSEMLHFVSFGPEASKAGMVRDQISPCSSSSPLISSRIFAGRCLALAGRRERLQDRRFVGAREEVPPVFWRGWLHKFELVYI</sequence>
<name>A0AAD7EJL8_9AGAR</name>
<evidence type="ECO:0000259" key="2">
    <source>
        <dbReference type="Pfam" id="PF20152"/>
    </source>
</evidence>
<evidence type="ECO:0000256" key="1">
    <source>
        <dbReference type="SAM" id="Phobius"/>
    </source>
</evidence>
<proteinExistence type="predicted"/>
<evidence type="ECO:0000313" key="3">
    <source>
        <dbReference type="EMBL" id="KAJ7331420.1"/>
    </source>
</evidence>
<evidence type="ECO:0000313" key="4">
    <source>
        <dbReference type="Proteomes" id="UP001218218"/>
    </source>
</evidence>